<organism evidence="2 3">
    <name type="scientific">Nocardioides donggukensis</name>
    <dbReference type="NCBI Taxonomy" id="2774019"/>
    <lineage>
        <taxon>Bacteria</taxon>
        <taxon>Bacillati</taxon>
        <taxon>Actinomycetota</taxon>
        <taxon>Actinomycetes</taxon>
        <taxon>Propionibacteriales</taxon>
        <taxon>Nocardioidaceae</taxon>
        <taxon>Nocardioides</taxon>
    </lineage>
</organism>
<keyword evidence="3" id="KW-1185">Reference proteome</keyword>
<comment type="caution">
    <text evidence="2">The sequence shown here is derived from an EMBL/GenBank/DDBJ whole genome shotgun (WGS) entry which is preliminary data.</text>
</comment>
<evidence type="ECO:0000256" key="1">
    <source>
        <dbReference type="SAM" id="MobiDB-lite"/>
    </source>
</evidence>
<dbReference type="Proteomes" id="UP000616839">
    <property type="component" value="Unassembled WGS sequence"/>
</dbReference>
<accession>A0A927Q0A7</accession>
<evidence type="ECO:0000313" key="3">
    <source>
        <dbReference type="Proteomes" id="UP000616839"/>
    </source>
</evidence>
<gene>
    <name evidence="2" type="ORF">IE331_03495</name>
</gene>
<feature type="compositionally biased region" description="Polar residues" evidence="1">
    <location>
        <begin position="31"/>
        <end position="40"/>
    </location>
</feature>
<reference evidence="2" key="1">
    <citation type="submission" date="2020-09" db="EMBL/GenBank/DDBJ databases">
        <title>Nocardioides sp. strain MJB4 16S ribosomal RNA gene Genome sequencing and assembly.</title>
        <authorList>
            <person name="Kim I."/>
        </authorList>
    </citation>
    <scope>NUCLEOTIDE SEQUENCE</scope>
    <source>
        <strain evidence="2">MJB4</strain>
    </source>
</reference>
<dbReference type="PROSITE" id="PS51257">
    <property type="entry name" value="PROKAR_LIPOPROTEIN"/>
    <property type="match status" value="1"/>
</dbReference>
<dbReference type="EMBL" id="JACYXZ010000001">
    <property type="protein sequence ID" value="MBD8868682.1"/>
    <property type="molecule type" value="Genomic_DNA"/>
</dbReference>
<name>A0A927Q0A7_9ACTN</name>
<feature type="region of interest" description="Disordered" evidence="1">
    <location>
        <begin position="23"/>
        <end position="53"/>
    </location>
</feature>
<sequence>MLRMLPSLLGGALLLTGTGCTGSPDAGAVPQQKTTTSRTLSADPGKDPLRFDGPGRACLENAGTYLTWDEVEVDRPIRLTGVDLVAAKNVTVTRSLVTRRPEEAVSSTGFTLGARPPRSIRDRLDWDGRRTLAGAELRPGRTYYWFLRMQVEKPGAWDSIDVTWTDDRGASGTGHVAERLRTRKRCR</sequence>
<dbReference type="AlphaFoldDB" id="A0A927Q0A7"/>
<protein>
    <recommendedName>
        <fullName evidence="4">Lipoprotein</fullName>
    </recommendedName>
</protein>
<dbReference type="RefSeq" id="WP_192140517.1">
    <property type="nucleotide sequence ID" value="NZ_JACYXZ010000001.1"/>
</dbReference>
<evidence type="ECO:0000313" key="2">
    <source>
        <dbReference type="EMBL" id="MBD8868682.1"/>
    </source>
</evidence>
<evidence type="ECO:0008006" key="4">
    <source>
        <dbReference type="Google" id="ProtNLM"/>
    </source>
</evidence>
<proteinExistence type="predicted"/>